<evidence type="ECO:0000259" key="1">
    <source>
        <dbReference type="PROSITE" id="PS50181"/>
    </source>
</evidence>
<evidence type="ECO:0000313" key="3">
    <source>
        <dbReference type="Proteomes" id="UP000184383"/>
    </source>
</evidence>
<accession>A0A1L9RY16</accession>
<name>A0A1L9RY16_ASPWE</name>
<feature type="domain" description="F-box" evidence="1">
    <location>
        <begin position="5"/>
        <end position="57"/>
    </location>
</feature>
<dbReference type="InterPro" id="IPR001810">
    <property type="entry name" value="F-box_dom"/>
</dbReference>
<dbReference type="VEuPathDB" id="FungiDB:ASPWEDRAFT_169633"/>
<dbReference type="GeneID" id="63746342"/>
<dbReference type="SUPFAM" id="SSF81383">
    <property type="entry name" value="F-box domain"/>
    <property type="match status" value="1"/>
</dbReference>
<dbReference type="PROSITE" id="PS50181">
    <property type="entry name" value="FBOX"/>
    <property type="match status" value="1"/>
</dbReference>
<dbReference type="AlphaFoldDB" id="A0A1L9RY16"/>
<dbReference type="SUPFAM" id="SSF52047">
    <property type="entry name" value="RNI-like"/>
    <property type="match status" value="1"/>
</dbReference>
<dbReference type="InterPro" id="IPR036047">
    <property type="entry name" value="F-box-like_dom_sf"/>
</dbReference>
<dbReference type="RefSeq" id="XP_040693485.1">
    <property type="nucleotide sequence ID" value="XM_040830494.1"/>
</dbReference>
<dbReference type="Proteomes" id="UP000184383">
    <property type="component" value="Unassembled WGS sequence"/>
</dbReference>
<protein>
    <recommendedName>
        <fullName evidence="1">F-box domain-containing protein</fullName>
    </recommendedName>
</protein>
<dbReference type="CDD" id="cd09917">
    <property type="entry name" value="F-box_SF"/>
    <property type="match status" value="1"/>
</dbReference>
<gene>
    <name evidence="2" type="ORF">ASPWEDRAFT_169633</name>
</gene>
<dbReference type="Gene3D" id="1.20.1280.50">
    <property type="match status" value="1"/>
</dbReference>
<dbReference type="Pfam" id="PF12937">
    <property type="entry name" value="F-box-like"/>
    <property type="match status" value="1"/>
</dbReference>
<sequence>MASKIGNISSLPPEVILMILSYLPLESLLSFGETSRSNYDCHLLSLKRLRLAVFQKRIHSIISFLQAGWATLDQVTKLRENGDCRLDFTASVVQPPATHMKQEPICEYPLRTKDLKRRSLAISENKPRTLEQMVRLQNQLFAKLVRRYGASLVDLEFMAYDINTESAEALGKTCKRSLRHLALRFEHPHIRDGLMRPTAWLQPARGSTAWNALIGIGPYKNMGITGLETLIMERTGITPWQLSMLVQNNPNLTTLKLRTCNGAQPEFLNWLGGYDEESDEHFVGEDGLAPGARLKVLWLENCQQVLSHPIKYFKNTPSEICDFDLEWVRGLKNLESLSFSECSSIPSEYVDRANRLIWKIPEVILPYSICTEDSKIEVDPLVL</sequence>
<dbReference type="Gene3D" id="3.80.10.10">
    <property type="entry name" value="Ribonuclease Inhibitor"/>
    <property type="match status" value="1"/>
</dbReference>
<keyword evidence="3" id="KW-1185">Reference proteome</keyword>
<organism evidence="2 3">
    <name type="scientific">Aspergillus wentii DTO 134E9</name>
    <dbReference type="NCBI Taxonomy" id="1073089"/>
    <lineage>
        <taxon>Eukaryota</taxon>
        <taxon>Fungi</taxon>
        <taxon>Dikarya</taxon>
        <taxon>Ascomycota</taxon>
        <taxon>Pezizomycotina</taxon>
        <taxon>Eurotiomycetes</taxon>
        <taxon>Eurotiomycetidae</taxon>
        <taxon>Eurotiales</taxon>
        <taxon>Aspergillaceae</taxon>
        <taxon>Aspergillus</taxon>
        <taxon>Aspergillus subgen. Cremei</taxon>
    </lineage>
</organism>
<evidence type="ECO:0000313" key="2">
    <source>
        <dbReference type="EMBL" id="OJJ39809.1"/>
    </source>
</evidence>
<dbReference type="OrthoDB" id="5425556at2759"/>
<dbReference type="InterPro" id="IPR032675">
    <property type="entry name" value="LRR_dom_sf"/>
</dbReference>
<reference evidence="3" key="1">
    <citation type="journal article" date="2017" name="Genome Biol.">
        <title>Comparative genomics reveals high biological diversity and specific adaptations in the industrially and medically important fungal genus Aspergillus.</title>
        <authorList>
            <person name="de Vries R.P."/>
            <person name="Riley R."/>
            <person name="Wiebenga A."/>
            <person name="Aguilar-Osorio G."/>
            <person name="Amillis S."/>
            <person name="Uchima C.A."/>
            <person name="Anderluh G."/>
            <person name="Asadollahi M."/>
            <person name="Askin M."/>
            <person name="Barry K."/>
            <person name="Battaglia E."/>
            <person name="Bayram O."/>
            <person name="Benocci T."/>
            <person name="Braus-Stromeyer S.A."/>
            <person name="Caldana C."/>
            <person name="Canovas D."/>
            <person name="Cerqueira G.C."/>
            <person name="Chen F."/>
            <person name="Chen W."/>
            <person name="Choi C."/>
            <person name="Clum A."/>
            <person name="Dos Santos R.A."/>
            <person name="Damasio A.R."/>
            <person name="Diallinas G."/>
            <person name="Emri T."/>
            <person name="Fekete E."/>
            <person name="Flipphi M."/>
            <person name="Freyberg S."/>
            <person name="Gallo A."/>
            <person name="Gournas C."/>
            <person name="Habgood R."/>
            <person name="Hainaut M."/>
            <person name="Harispe M.L."/>
            <person name="Henrissat B."/>
            <person name="Hilden K.S."/>
            <person name="Hope R."/>
            <person name="Hossain A."/>
            <person name="Karabika E."/>
            <person name="Karaffa L."/>
            <person name="Karanyi Z."/>
            <person name="Krasevec N."/>
            <person name="Kuo A."/>
            <person name="Kusch H."/>
            <person name="LaButti K."/>
            <person name="Lagendijk E.L."/>
            <person name="Lapidus A."/>
            <person name="Levasseur A."/>
            <person name="Lindquist E."/>
            <person name="Lipzen A."/>
            <person name="Logrieco A.F."/>
            <person name="MacCabe A."/>
            <person name="Maekelae M.R."/>
            <person name="Malavazi I."/>
            <person name="Melin P."/>
            <person name="Meyer V."/>
            <person name="Mielnichuk N."/>
            <person name="Miskei M."/>
            <person name="Molnar A.P."/>
            <person name="Mule G."/>
            <person name="Ngan C.Y."/>
            <person name="Orejas M."/>
            <person name="Orosz E."/>
            <person name="Ouedraogo J.P."/>
            <person name="Overkamp K.M."/>
            <person name="Park H.-S."/>
            <person name="Perrone G."/>
            <person name="Piumi F."/>
            <person name="Punt P.J."/>
            <person name="Ram A.F."/>
            <person name="Ramon A."/>
            <person name="Rauscher S."/>
            <person name="Record E."/>
            <person name="Riano-Pachon D.M."/>
            <person name="Robert V."/>
            <person name="Roehrig J."/>
            <person name="Ruller R."/>
            <person name="Salamov A."/>
            <person name="Salih N.S."/>
            <person name="Samson R.A."/>
            <person name="Sandor E."/>
            <person name="Sanguinetti M."/>
            <person name="Schuetze T."/>
            <person name="Sepcic K."/>
            <person name="Shelest E."/>
            <person name="Sherlock G."/>
            <person name="Sophianopoulou V."/>
            <person name="Squina F.M."/>
            <person name="Sun H."/>
            <person name="Susca A."/>
            <person name="Todd R.B."/>
            <person name="Tsang A."/>
            <person name="Unkles S.E."/>
            <person name="van de Wiele N."/>
            <person name="van Rossen-Uffink D."/>
            <person name="Oliveira J.V."/>
            <person name="Vesth T.C."/>
            <person name="Visser J."/>
            <person name="Yu J.-H."/>
            <person name="Zhou M."/>
            <person name="Andersen M.R."/>
            <person name="Archer D.B."/>
            <person name="Baker S.E."/>
            <person name="Benoit I."/>
            <person name="Brakhage A.A."/>
            <person name="Braus G.H."/>
            <person name="Fischer R."/>
            <person name="Frisvad J.C."/>
            <person name="Goldman G.H."/>
            <person name="Houbraken J."/>
            <person name="Oakley B."/>
            <person name="Pocsi I."/>
            <person name="Scazzocchio C."/>
            <person name="Seiboth B."/>
            <person name="vanKuyk P.A."/>
            <person name="Wortman J."/>
            <person name="Dyer P.S."/>
            <person name="Grigoriev I.V."/>
        </authorList>
    </citation>
    <scope>NUCLEOTIDE SEQUENCE [LARGE SCALE GENOMIC DNA]</scope>
    <source>
        <strain evidence="3">DTO 134E9</strain>
    </source>
</reference>
<proteinExistence type="predicted"/>
<dbReference type="EMBL" id="KV878210">
    <property type="protein sequence ID" value="OJJ39809.1"/>
    <property type="molecule type" value="Genomic_DNA"/>
</dbReference>